<dbReference type="Gene3D" id="3.40.50.150">
    <property type="entry name" value="Vaccinia Virus protein VP39"/>
    <property type="match status" value="1"/>
</dbReference>
<feature type="compositionally biased region" description="Low complexity" evidence="2">
    <location>
        <begin position="260"/>
        <end position="275"/>
    </location>
</feature>
<dbReference type="HOGENOM" id="CLU_395390_0_0_1"/>
<dbReference type="Proteomes" id="UP000008065">
    <property type="component" value="Unassembled WGS sequence"/>
</dbReference>
<evidence type="ECO:0008006" key="5">
    <source>
        <dbReference type="Google" id="ProtNLM"/>
    </source>
</evidence>
<feature type="compositionally biased region" description="Basic and acidic residues" evidence="2">
    <location>
        <begin position="187"/>
        <end position="205"/>
    </location>
</feature>
<evidence type="ECO:0000313" key="3">
    <source>
        <dbReference type="EMBL" id="EGO54750.1"/>
    </source>
</evidence>
<dbReference type="InterPro" id="IPR029063">
    <property type="entry name" value="SAM-dependent_MTases_sf"/>
</dbReference>
<evidence type="ECO:0000256" key="1">
    <source>
        <dbReference type="ARBA" id="ARBA00038158"/>
    </source>
</evidence>
<feature type="compositionally biased region" description="Pro residues" evidence="2">
    <location>
        <begin position="229"/>
        <end position="238"/>
    </location>
</feature>
<accession>F8MVE7</accession>
<protein>
    <recommendedName>
        <fullName evidence="5">S-adenosyl-L-methionine-dependent methyltransferase</fullName>
    </recommendedName>
</protein>
<keyword evidence="4" id="KW-1185">Reference proteome</keyword>
<feature type="region of interest" description="Disordered" evidence="2">
    <location>
        <begin position="97"/>
        <end position="385"/>
    </location>
</feature>
<feature type="compositionally biased region" description="Polar residues" evidence="2">
    <location>
        <begin position="35"/>
        <end position="64"/>
    </location>
</feature>
<name>F8MVE7_NEUT8</name>
<evidence type="ECO:0000256" key="2">
    <source>
        <dbReference type="SAM" id="MobiDB-lite"/>
    </source>
</evidence>
<feature type="compositionally biased region" description="Pro residues" evidence="2">
    <location>
        <begin position="13"/>
        <end position="25"/>
    </location>
</feature>
<proteinExistence type="inferred from homology"/>
<dbReference type="EMBL" id="GL891307">
    <property type="protein sequence ID" value="EGO54750.1"/>
    <property type="molecule type" value="Genomic_DNA"/>
</dbReference>
<sequence length="778" mass="85833">MSPSCTTSALKRPPYPTEPHPPPSPGATGHGAPHTTSHSTGHNGPTSSATCWRRGNSSSGNPTRNEQRVVAVRQSVSIQSAAEGDKRRFCGLPFVLPSNNIPRQPARATPTLTPIGHLREREDRPENQETPPQPIEDQQSRHSVTNAVRVVITESRVSTAERRRRKDTGVTRAREHVEMSEVPGGEGKGEWKGKGKRPHQADHYNQEPPSPALNQPTQQQQNRQYPSYQSPPPPPRPPSQHSQSSTLQSPLQSPSPLPFPLSSSLPNLSALASKPTPKPAPVPERAQTNPTQLPTGLASPSPTRTTTRLPTPASPLPLPPRPLTQPTRSKTAPSVPGDVSCFRHTHQSNEPFRDGKATEAAASEQEQQQPSTSVASASSSSTHPSSLYVYTPVSESAVSTSSYVTAATGLEDLPSNDPTFARHVANNDPEGETMLSGDHINSGQDSAGLSVDSDADSAMGDITGALSTSSLRSSIYNYIEEHGRTFHRYKQGNLQHAVFMRMLKGKFGLAPVTNPQSVLDIGTGTGIWAIEFAIQNPAAHVVGTDLSPIQPEYVPPNCHFEIDDAEDEWIFSQQFDYVHVRLLFHAFNSHKEVMMSAFRQLNPGGWMEWQDYYPHIQSVDGSIAGTALERWSRMYIEGGQRLGRDMLAPRRYKQWMEEAGFINVVEEKLVIPGNPWPKGKEQKVTGVWQMTNFLEGLHAMSMTIFTKGLGMSPEAVEVFLVDVRKDIRNLRIHFYFLTNHRYPTTHDQSGHHGRRLHKQRDDARLHSNSRRVEHGWGI</sequence>
<feature type="compositionally biased region" description="Basic and acidic residues" evidence="2">
    <location>
        <begin position="759"/>
        <end position="778"/>
    </location>
</feature>
<evidence type="ECO:0000313" key="4">
    <source>
        <dbReference type="Proteomes" id="UP000008065"/>
    </source>
</evidence>
<dbReference type="AlphaFoldDB" id="F8MVE7"/>
<gene>
    <name evidence="3" type="ORF">NEUTE1DRAFT_132178</name>
</gene>
<dbReference type="PANTHER" id="PTHR43591:SF102">
    <property type="entry name" value="S-ADENOSYL-L-METHIONINE-DEPENDENT METHYLTRANSFERASE"/>
    <property type="match status" value="1"/>
</dbReference>
<organism evidence="3 4">
    <name type="scientific">Neurospora tetrasperma (strain FGSC 2508 / ATCC MYA-4615 / P0657)</name>
    <dbReference type="NCBI Taxonomy" id="510951"/>
    <lineage>
        <taxon>Eukaryota</taxon>
        <taxon>Fungi</taxon>
        <taxon>Dikarya</taxon>
        <taxon>Ascomycota</taxon>
        <taxon>Pezizomycotina</taxon>
        <taxon>Sordariomycetes</taxon>
        <taxon>Sordariomycetidae</taxon>
        <taxon>Sordariales</taxon>
        <taxon>Sordariaceae</taxon>
        <taxon>Neurospora</taxon>
    </lineage>
</organism>
<feature type="compositionally biased region" description="Low complexity" evidence="2">
    <location>
        <begin position="239"/>
        <end position="252"/>
    </location>
</feature>
<reference evidence="4" key="1">
    <citation type="journal article" date="2011" name="Genetics">
        <title>Massive changes in genome architecture accompany the transition to self-fertility in the filamentous fungus Neurospora tetrasperma.</title>
        <authorList>
            <person name="Ellison C.E."/>
            <person name="Stajich J.E."/>
            <person name="Jacobson D.J."/>
            <person name="Natvig D.O."/>
            <person name="Lapidus A."/>
            <person name="Foster B."/>
            <person name="Aerts A."/>
            <person name="Riley R."/>
            <person name="Lindquist E.A."/>
            <person name="Grigoriev I.V."/>
            <person name="Taylor J.W."/>
        </authorList>
    </citation>
    <scope>NUCLEOTIDE SEQUENCE [LARGE SCALE GENOMIC DNA]</scope>
    <source>
        <strain evidence="4">FGSC 2508 / P0657</strain>
    </source>
</reference>
<feature type="compositionally biased region" description="Basic and acidic residues" evidence="2">
    <location>
        <begin position="117"/>
        <end position="127"/>
    </location>
</feature>
<dbReference type="GeneID" id="20825618"/>
<dbReference type="SUPFAM" id="SSF53335">
    <property type="entry name" value="S-adenosyl-L-methionine-dependent methyltransferases"/>
    <property type="match status" value="1"/>
</dbReference>
<feature type="region of interest" description="Disordered" evidence="2">
    <location>
        <begin position="745"/>
        <end position="778"/>
    </location>
</feature>
<comment type="similarity">
    <text evidence="1">Belongs to the methyltransferase superfamily. LaeA methyltransferase family.</text>
</comment>
<dbReference type="KEGG" id="nte:NEUTE1DRAFT132178"/>
<dbReference type="Pfam" id="PF13489">
    <property type="entry name" value="Methyltransf_23"/>
    <property type="match status" value="1"/>
</dbReference>
<dbReference type="PANTHER" id="PTHR43591">
    <property type="entry name" value="METHYLTRANSFERASE"/>
    <property type="match status" value="1"/>
</dbReference>
<feature type="compositionally biased region" description="Low complexity" evidence="2">
    <location>
        <begin position="358"/>
        <end position="385"/>
    </location>
</feature>
<feature type="compositionally biased region" description="Pro residues" evidence="2">
    <location>
        <begin position="312"/>
        <end position="323"/>
    </location>
</feature>
<dbReference type="VEuPathDB" id="FungiDB:NEUTE1DRAFT_132178"/>
<dbReference type="RefSeq" id="XP_009854676.1">
    <property type="nucleotide sequence ID" value="XM_009856374.1"/>
</dbReference>
<feature type="compositionally biased region" description="Low complexity" evidence="2">
    <location>
        <begin position="214"/>
        <end position="228"/>
    </location>
</feature>
<feature type="compositionally biased region" description="Basic and acidic residues" evidence="2">
    <location>
        <begin position="167"/>
        <end position="179"/>
    </location>
</feature>
<dbReference type="GO" id="GO:0008168">
    <property type="term" value="F:methyltransferase activity"/>
    <property type="evidence" value="ECO:0007669"/>
    <property type="project" value="TreeGrafter"/>
</dbReference>
<feature type="compositionally biased region" description="Low complexity" evidence="2">
    <location>
        <begin position="299"/>
        <end position="311"/>
    </location>
</feature>
<feature type="region of interest" description="Disordered" evidence="2">
    <location>
        <begin position="1"/>
        <end position="69"/>
    </location>
</feature>
<dbReference type="CDD" id="cd02440">
    <property type="entry name" value="AdoMet_MTases"/>
    <property type="match status" value="1"/>
</dbReference>
<dbReference type="OrthoDB" id="2013972at2759"/>